<dbReference type="STRING" id="415747.SAMN03097708_00272"/>
<evidence type="ECO:0000313" key="2">
    <source>
        <dbReference type="Proteomes" id="UP000199648"/>
    </source>
</evidence>
<name>A0A1G5PJZ0_9GAMM</name>
<proteinExistence type="predicted"/>
<organism evidence="1 2">
    <name type="scientific">Thiohalomonas denitrificans</name>
    <dbReference type="NCBI Taxonomy" id="415747"/>
    <lineage>
        <taxon>Bacteria</taxon>
        <taxon>Pseudomonadati</taxon>
        <taxon>Pseudomonadota</taxon>
        <taxon>Gammaproteobacteria</taxon>
        <taxon>Thiohalomonadales</taxon>
        <taxon>Thiohalomonadaceae</taxon>
        <taxon>Thiohalomonas</taxon>
    </lineage>
</organism>
<accession>A0A1G5PJZ0</accession>
<evidence type="ECO:0000313" key="1">
    <source>
        <dbReference type="EMBL" id="SCZ49824.1"/>
    </source>
</evidence>
<protein>
    <submittedName>
        <fullName evidence="1">Uncharacterized protein</fullName>
    </submittedName>
</protein>
<gene>
    <name evidence="1" type="ORF">SAMN03097708_00272</name>
</gene>
<dbReference type="AlphaFoldDB" id="A0A1G5PJZ0"/>
<dbReference type="Proteomes" id="UP000199648">
    <property type="component" value="Unassembled WGS sequence"/>
</dbReference>
<sequence length="46" mass="5066">MLLKIIVKFEGLLEFAADLKCFLSRSFLPECVKNSGANTQYAIGVS</sequence>
<reference evidence="1 2" key="1">
    <citation type="submission" date="2016-10" db="EMBL/GenBank/DDBJ databases">
        <authorList>
            <person name="de Groot N.N."/>
        </authorList>
    </citation>
    <scope>NUCLEOTIDE SEQUENCE [LARGE SCALE GENOMIC DNA]</scope>
    <source>
        <strain evidence="1 2">HLD2</strain>
    </source>
</reference>
<dbReference type="EMBL" id="FMWD01000001">
    <property type="protein sequence ID" value="SCZ49824.1"/>
    <property type="molecule type" value="Genomic_DNA"/>
</dbReference>
<keyword evidence="2" id="KW-1185">Reference proteome</keyword>